<evidence type="ECO:0000256" key="1">
    <source>
        <dbReference type="SAM" id="SignalP"/>
    </source>
</evidence>
<dbReference type="InterPro" id="IPR011041">
    <property type="entry name" value="Quinoprot_gluc/sorb_DH_b-prop"/>
</dbReference>
<feature type="signal peptide" evidence="1">
    <location>
        <begin position="1"/>
        <end position="19"/>
    </location>
</feature>
<dbReference type="PANTHER" id="PTHR19328:SF75">
    <property type="entry name" value="ALDOSE SUGAR DEHYDROGENASE YLII"/>
    <property type="match status" value="1"/>
</dbReference>
<feature type="chain" id="PRO_5035890555" evidence="1">
    <location>
        <begin position="20"/>
        <end position="443"/>
    </location>
</feature>
<keyword evidence="4" id="KW-1185">Reference proteome</keyword>
<dbReference type="SUPFAM" id="SSF50952">
    <property type="entry name" value="Soluble quinoprotein glucose dehydrogenase"/>
    <property type="match status" value="1"/>
</dbReference>
<sequence length="443" mass="50193">MKSAFLLVFVIKLGLLAQSQVLKKTLVCICMEELSSDLEDPLIIQNAGDGTERLFVGEQKGVVHIFDHNDVKFKTPFLNIADQVMTGDERGLLGLAFHPNFWKNRRFFVYFSSRVKPKKSTDDHVTRLYEYRASRRNPDIADTSSRRLILEVQQPFSNHNGGEIIFGDDGYLYVFLGDGGSAGDPEGNAQNTLSLLGKVLRIDIDTIGNRKGYAIPPDNPFINKRNFKPEIYAYGVRNIWRCGKESGRYNGRILCGDVGQNKFEEIDVIKKGANYGWRGREGFDCYENRTCGKTGPEVKPVFAYSHDIGIAVIGGQFYSGCLNPRLSDFYIFGDFNGRLFRLYEKPRIQKWSGRELRLCDSSMCTPPLNNTYAKSITSFGIDESGEVYMVSKDDTNPGKLYRIVDPVSNGNPRRCRAARALYMKQRHLQEGKYVHLDSNKTVQ</sequence>
<dbReference type="EMBL" id="CAJPWZ010000358">
    <property type="protein sequence ID" value="CAG2191236.1"/>
    <property type="molecule type" value="Genomic_DNA"/>
</dbReference>
<dbReference type="PANTHER" id="PTHR19328">
    <property type="entry name" value="HEDGEHOG-INTERACTING PROTEIN"/>
    <property type="match status" value="1"/>
</dbReference>
<evidence type="ECO:0000313" key="4">
    <source>
        <dbReference type="Proteomes" id="UP000683360"/>
    </source>
</evidence>
<dbReference type="InterPro" id="IPR011042">
    <property type="entry name" value="6-blade_b-propeller_TolB-like"/>
</dbReference>
<dbReference type="AlphaFoldDB" id="A0A8S3Q5G8"/>
<dbReference type="InterPro" id="IPR012938">
    <property type="entry name" value="Glc/Sorbosone_DH"/>
</dbReference>
<dbReference type="Gene3D" id="2.120.10.30">
    <property type="entry name" value="TolB, C-terminal domain"/>
    <property type="match status" value="1"/>
</dbReference>
<comment type="caution">
    <text evidence="3">The sequence shown here is derived from an EMBL/GenBank/DDBJ whole genome shotgun (WGS) entry which is preliminary data.</text>
</comment>
<dbReference type="Proteomes" id="UP000683360">
    <property type="component" value="Unassembled WGS sequence"/>
</dbReference>
<feature type="domain" description="Glucose/Sorbosone dehydrogenase" evidence="2">
    <location>
        <begin position="39"/>
        <end position="333"/>
    </location>
</feature>
<keyword evidence="1" id="KW-0732">Signal</keyword>
<dbReference type="Pfam" id="PF07995">
    <property type="entry name" value="GSDH"/>
    <property type="match status" value="1"/>
</dbReference>
<accession>A0A8S3Q5G8</accession>
<evidence type="ECO:0000313" key="3">
    <source>
        <dbReference type="EMBL" id="CAG2191236.1"/>
    </source>
</evidence>
<name>A0A8S3Q5G8_MYTED</name>
<reference evidence="3" key="1">
    <citation type="submission" date="2021-03" db="EMBL/GenBank/DDBJ databases">
        <authorList>
            <person name="Bekaert M."/>
        </authorList>
    </citation>
    <scope>NUCLEOTIDE SEQUENCE</scope>
</reference>
<protein>
    <submittedName>
        <fullName evidence="3">HHIP-like protein 2,HHIP-like protein 1</fullName>
    </submittedName>
</protein>
<organism evidence="3 4">
    <name type="scientific">Mytilus edulis</name>
    <name type="common">Blue mussel</name>
    <dbReference type="NCBI Taxonomy" id="6550"/>
    <lineage>
        <taxon>Eukaryota</taxon>
        <taxon>Metazoa</taxon>
        <taxon>Spiralia</taxon>
        <taxon>Lophotrochozoa</taxon>
        <taxon>Mollusca</taxon>
        <taxon>Bivalvia</taxon>
        <taxon>Autobranchia</taxon>
        <taxon>Pteriomorphia</taxon>
        <taxon>Mytilida</taxon>
        <taxon>Mytiloidea</taxon>
        <taxon>Mytilidae</taxon>
        <taxon>Mytilinae</taxon>
        <taxon>Mytilus</taxon>
    </lineage>
</organism>
<evidence type="ECO:0000259" key="2">
    <source>
        <dbReference type="Pfam" id="PF07995"/>
    </source>
</evidence>
<dbReference type="OrthoDB" id="10266706at2759"/>
<gene>
    <name evidence="3" type="ORF">MEDL_6500</name>
</gene>
<proteinExistence type="predicted"/>